<dbReference type="STRING" id="222891.NSE_0174"/>
<organism evidence="1 2">
    <name type="scientific">Ehrlichia sennetsu (strain ATCC VR-367 / Miyayama)</name>
    <name type="common">Neorickettsia sennetsu</name>
    <dbReference type="NCBI Taxonomy" id="222891"/>
    <lineage>
        <taxon>Bacteria</taxon>
        <taxon>Pseudomonadati</taxon>
        <taxon>Pseudomonadota</taxon>
        <taxon>Alphaproteobacteria</taxon>
        <taxon>Rickettsiales</taxon>
        <taxon>Anaplasmataceae</taxon>
        <taxon>Ehrlichia</taxon>
    </lineage>
</organism>
<dbReference type="Proteomes" id="UP000001942">
    <property type="component" value="Chromosome"/>
</dbReference>
<dbReference type="KEGG" id="nse:NSE_0174"/>
<accession>Q2GEM7</accession>
<proteinExistence type="predicted"/>
<gene>
    <name evidence="1" type="ordered locus">NSE_0174</name>
</gene>
<dbReference type="EMBL" id="CP000237">
    <property type="protein sequence ID" value="ABD45832.1"/>
    <property type="molecule type" value="Genomic_DNA"/>
</dbReference>
<keyword evidence="2" id="KW-1185">Reference proteome</keyword>
<dbReference type="HOGENOM" id="CLU_3202529_0_0_5"/>
<reference evidence="1 2" key="1">
    <citation type="journal article" date="2006" name="PLoS Genet.">
        <title>Comparative genomics of emerging human ehrlichiosis agents.</title>
        <authorList>
            <person name="Dunning Hotopp J.C."/>
            <person name="Lin M."/>
            <person name="Madupu R."/>
            <person name="Crabtree J."/>
            <person name="Angiuoli S.V."/>
            <person name="Eisen J.A."/>
            <person name="Seshadri R."/>
            <person name="Ren Q."/>
            <person name="Wu M."/>
            <person name="Utterback T.R."/>
            <person name="Smith S."/>
            <person name="Lewis M."/>
            <person name="Khouri H."/>
            <person name="Zhang C."/>
            <person name="Niu H."/>
            <person name="Lin Q."/>
            <person name="Ohashi N."/>
            <person name="Zhi N."/>
            <person name="Nelson W."/>
            <person name="Brinkac L.M."/>
            <person name="Dodson R.J."/>
            <person name="Rosovitz M.J."/>
            <person name="Sundaram J."/>
            <person name="Daugherty S.C."/>
            <person name="Davidsen T."/>
            <person name="Durkin A.S."/>
            <person name="Gwinn M."/>
            <person name="Haft D.H."/>
            <person name="Selengut J.D."/>
            <person name="Sullivan S.A."/>
            <person name="Zafar N."/>
            <person name="Zhou L."/>
            <person name="Benahmed F."/>
            <person name="Forberger H."/>
            <person name="Halpin R."/>
            <person name="Mulligan S."/>
            <person name="Robinson J."/>
            <person name="White O."/>
            <person name="Rikihisa Y."/>
            <person name="Tettelin H."/>
        </authorList>
    </citation>
    <scope>NUCLEOTIDE SEQUENCE [LARGE SCALE GENOMIC DNA]</scope>
    <source>
        <strain evidence="2">ATCC VR-367 / Miyayama</strain>
    </source>
</reference>
<dbReference type="AlphaFoldDB" id="Q2GEM7"/>
<sequence>MHFSGGKLQGPILALEVGEINSRTNAFLAGEKAHHIRIQSLCLNN</sequence>
<evidence type="ECO:0000313" key="1">
    <source>
        <dbReference type="EMBL" id="ABD45832.1"/>
    </source>
</evidence>
<name>Q2GEM7_EHRS3</name>
<protein>
    <submittedName>
        <fullName evidence="1">Uncharacterized protein</fullName>
    </submittedName>
</protein>
<evidence type="ECO:0000313" key="2">
    <source>
        <dbReference type="Proteomes" id="UP000001942"/>
    </source>
</evidence>